<reference evidence="2" key="2">
    <citation type="submission" date="2023-05" db="EMBL/GenBank/DDBJ databases">
        <authorList>
            <consortium name="Lawrence Berkeley National Laboratory"/>
            <person name="Steindorff A."/>
            <person name="Hensen N."/>
            <person name="Bonometti L."/>
            <person name="Westerberg I."/>
            <person name="Brannstrom I.O."/>
            <person name="Guillou S."/>
            <person name="Cros-Aarteil S."/>
            <person name="Calhoun S."/>
            <person name="Haridas S."/>
            <person name="Kuo A."/>
            <person name="Mondo S."/>
            <person name="Pangilinan J."/>
            <person name="Riley R."/>
            <person name="Labutti K."/>
            <person name="Andreopoulos B."/>
            <person name="Lipzen A."/>
            <person name="Chen C."/>
            <person name="Yanf M."/>
            <person name="Daum C."/>
            <person name="Ng V."/>
            <person name="Clum A."/>
            <person name="Ohm R."/>
            <person name="Martin F."/>
            <person name="Silar P."/>
            <person name="Natvig D."/>
            <person name="Lalanne C."/>
            <person name="Gautier V."/>
            <person name="Ament-Velasquez S.L."/>
            <person name="Kruys A."/>
            <person name="Hutchinson M.I."/>
            <person name="Powell A.J."/>
            <person name="Barry K."/>
            <person name="Miller A.N."/>
            <person name="Grigoriev I.V."/>
            <person name="Debuchy R."/>
            <person name="Gladieux P."/>
            <person name="Thoren M.H."/>
            <person name="Johannesson H."/>
        </authorList>
    </citation>
    <scope>NUCLEOTIDE SEQUENCE</scope>
    <source>
        <strain evidence="2">CBS 731.68</strain>
    </source>
</reference>
<dbReference type="EMBL" id="MU853225">
    <property type="protein sequence ID" value="KAK4125990.1"/>
    <property type="molecule type" value="Genomic_DNA"/>
</dbReference>
<dbReference type="GeneID" id="87827893"/>
<organism evidence="2 3">
    <name type="scientific">Parathielavia appendiculata</name>
    <dbReference type="NCBI Taxonomy" id="2587402"/>
    <lineage>
        <taxon>Eukaryota</taxon>
        <taxon>Fungi</taxon>
        <taxon>Dikarya</taxon>
        <taxon>Ascomycota</taxon>
        <taxon>Pezizomycotina</taxon>
        <taxon>Sordariomycetes</taxon>
        <taxon>Sordariomycetidae</taxon>
        <taxon>Sordariales</taxon>
        <taxon>Chaetomiaceae</taxon>
        <taxon>Parathielavia</taxon>
    </lineage>
</organism>
<dbReference type="PROSITE" id="PS51257">
    <property type="entry name" value="PROKAR_LIPOPROTEIN"/>
    <property type="match status" value="1"/>
</dbReference>
<accession>A0AAN6Z529</accession>
<proteinExistence type="predicted"/>
<dbReference type="RefSeq" id="XP_062649761.1">
    <property type="nucleotide sequence ID" value="XM_062791124.1"/>
</dbReference>
<comment type="caution">
    <text evidence="2">The sequence shown here is derived from an EMBL/GenBank/DDBJ whole genome shotgun (WGS) entry which is preliminary data.</text>
</comment>
<evidence type="ECO:0000313" key="2">
    <source>
        <dbReference type="EMBL" id="KAK4125990.1"/>
    </source>
</evidence>
<keyword evidence="3" id="KW-1185">Reference proteome</keyword>
<evidence type="ECO:0000313" key="3">
    <source>
        <dbReference type="Proteomes" id="UP001302602"/>
    </source>
</evidence>
<dbReference type="AlphaFoldDB" id="A0AAN6Z529"/>
<evidence type="ECO:0000256" key="1">
    <source>
        <dbReference type="SAM" id="MobiDB-lite"/>
    </source>
</evidence>
<sequence>MAVYGKLSPYLSFGTAVALSCHRQTKQELFTRLAGALHENKALNKENDKWAEQPDRQTARKEALKQENKSLHDDLLSYRQVIDDKSSKCRKLKKQLEELRQASLSNNRGPSWGIANLFPAVRDDQRPSDATINAVRSDIAEYKKHV</sequence>
<name>A0AAN6Z529_9PEZI</name>
<gene>
    <name evidence="2" type="ORF">N657DRAFT_632157</name>
</gene>
<reference evidence="2" key="1">
    <citation type="journal article" date="2023" name="Mol. Phylogenet. Evol.">
        <title>Genome-scale phylogeny and comparative genomics of the fungal order Sordariales.</title>
        <authorList>
            <person name="Hensen N."/>
            <person name="Bonometti L."/>
            <person name="Westerberg I."/>
            <person name="Brannstrom I.O."/>
            <person name="Guillou S."/>
            <person name="Cros-Aarteil S."/>
            <person name="Calhoun S."/>
            <person name="Haridas S."/>
            <person name="Kuo A."/>
            <person name="Mondo S."/>
            <person name="Pangilinan J."/>
            <person name="Riley R."/>
            <person name="LaButti K."/>
            <person name="Andreopoulos B."/>
            <person name="Lipzen A."/>
            <person name="Chen C."/>
            <person name="Yan M."/>
            <person name="Daum C."/>
            <person name="Ng V."/>
            <person name="Clum A."/>
            <person name="Steindorff A."/>
            <person name="Ohm R.A."/>
            <person name="Martin F."/>
            <person name="Silar P."/>
            <person name="Natvig D.O."/>
            <person name="Lalanne C."/>
            <person name="Gautier V."/>
            <person name="Ament-Velasquez S.L."/>
            <person name="Kruys A."/>
            <person name="Hutchinson M.I."/>
            <person name="Powell A.J."/>
            <person name="Barry K."/>
            <person name="Miller A.N."/>
            <person name="Grigoriev I.V."/>
            <person name="Debuchy R."/>
            <person name="Gladieux P."/>
            <person name="Hiltunen Thoren M."/>
            <person name="Johannesson H."/>
        </authorList>
    </citation>
    <scope>NUCLEOTIDE SEQUENCE</scope>
    <source>
        <strain evidence="2">CBS 731.68</strain>
    </source>
</reference>
<feature type="region of interest" description="Disordered" evidence="1">
    <location>
        <begin position="42"/>
        <end position="66"/>
    </location>
</feature>
<protein>
    <submittedName>
        <fullName evidence="2">Uncharacterized protein</fullName>
    </submittedName>
</protein>
<dbReference type="Proteomes" id="UP001302602">
    <property type="component" value="Unassembled WGS sequence"/>
</dbReference>